<dbReference type="AlphaFoldDB" id="A0A3B3SFF5"/>
<proteinExistence type="predicted"/>
<evidence type="ECO:0000256" key="12">
    <source>
        <dbReference type="SAM" id="Phobius"/>
    </source>
</evidence>
<evidence type="ECO:0000313" key="15">
    <source>
        <dbReference type="Proteomes" id="UP000261540"/>
    </source>
</evidence>
<feature type="domain" description="J" evidence="13">
    <location>
        <begin position="116"/>
        <end position="181"/>
    </location>
</feature>
<dbReference type="Ensembl" id="ENSPKIT00000009944.1">
    <property type="protein sequence ID" value="ENSPKIP00000029153.1"/>
    <property type="gene ID" value="ENSPKIG00000010511.1"/>
</dbReference>
<comment type="subunit">
    <text evidence="10">Associates with the ATP synthase complex. Interacts with MT-ATP6; interaction is direct. Interacts with ATP5MC2; interaction is direct.</text>
</comment>
<dbReference type="SMART" id="SM00271">
    <property type="entry name" value="DnaJ"/>
    <property type="match status" value="1"/>
</dbReference>
<name>A0A3B3SFF5_9TELE</name>
<dbReference type="PANTHER" id="PTHR44873:SF1">
    <property type="entry name" value="DNAJ HOMOLOG SUBFAMILY C MEMBER 30, MITOCHONDRIAL"/>
    <property type="match status" value="1"/>
</dbReference>
<dbReference type="Proteomes" id="UP000261540">
    <property type="component" value="Unplaced"/>
</dbReference>
<dbReference type="Gene3D" id="1.10.287.110">
    <property type="entry name" value="DnaJ domain"/>
    <property type="match status" value="1"/>
</dbReference>
<evidence type="ECO:0000256" key="11">
    <source>
        <dbReference type="ARBA" id="ARBA00070112"/>
    </source>
</evidence>
<evidence type="ECO:0000256" key="6">
    <source>
        <dbReference type="ARBA" id="ARBA00023128"/>
    </source>
</evidence>
<keyword evidence="6" id="KW-0496">Mitochondrion</keyword>
<evidence type="ECO:0000256" key="10">
    <source>
        <dbReference type="ARBA" id="ARBA00065070"/>
    </source>
</evidence>
<keyword evidence="4" id="KW-0809">Transit peptide</keyword>
<dbReference type="FunFam" id="1.10.287.110:FF:000060">
    <property type="entry name" value="DnaJ (Hsp40) homolog, subfamily C, member 30"/>
    <property type="match status" value="1"/>
</dbReference>
<evidence type="ECO:0000256" key="4">
    <source>
        <dbReference type="ARBA" id="ARBA00022946"/>
    </source>
</evidence>
<evidence type="ECO:0000256" key="3">
    <source>
        <dbReference type="ARBA" id="ARBA00022792"/>
    </source>
</evidence>
<reference evidence="14" key="1">
    <citation type="submission" date="2025-08" db="UniProtKB">
        <authorList>
            <consortium name="Ensembl"/>
        </authorList>
    </citation>
    <scope>IDENTIFICATION</scope>
</reference>
<evidence type="ECO:0000256" key="9">
    <source>
        <dbReference type="ARBA" id="ARBA00058822"/>
    </source>
</evidence>
<evidence type="ECO:0000256" key="7">
    <source>
        <dbReference type="ARBA" id="ARBA00023136"/>
    </source>
</evidence>
<accession>A0A3B3SFF5</accession>
<keyword evidence="7 12" id="KW-0472">Membrane</keyword>
<dbReference type="GO" id="GO:0005743">
    <property type="term" value="C:mitochondrial inner membrane"/>
    <property type="evidence" value="ECO:0007669"/>
    <property type="project" value="UniProtKB-SubCell"/>
</dbReference>
<dbReference type="SUPFAM" id="SSF46565">
    <property type="entry name" value="Chaperone J-domain"/>
    <property type="match status" value="1"/>
</dbReference>
<organism evidence="14 15">
    <name type="scientific">Paramormyrops kingsleyae</name>
    <dbReference type="NCBI Taxonomy" id="1676925"/>
    <lineage>
        <taxon>Eukaryota</taxon>
        <taxon>Metazoa</taxon>
        <taxon>Chordata</taxon>
        <taxon>Craniata</taxon>
        <taxon>Vertebrata</taxon>
        <taxon>Euteleostomi</taxon>
        <taxon>Actinopterygii</taxon>
        <taxon>Neopterygii</taxon>
        <taxon>Teleostei</taxon>
        <taxon>Osteoglossocephala</taxon>
        <taxon>Osteoglossomorpha</taxon>
        <taxon>Osteoglossiformes</taxon>
        <taxon>Mormyridae</taxon>
        <taxon>Paramormyrops</taxon>
    </lineage>
</organism>
<dbReference type="PANTHER" id="PTHR44873">
    <property type="entry name" value="DNAJ HOMOLOG SUBFAMILY C MEMBER 30, MITOCHONDRIAL"/>
    <property type="match status" value="1"/>
</dbReference>
<keyword evidence="15" id="KW-1185">Reference proteome</keyword>
<evidence type="ECO:0000256" key="2">
    <source>
        <dbReference type="ARBA" id="ARBA00022692"/>
    </source>
</evidence>
<dbReference type="InterPro" id="IPR053025">
    <property type="entry name" value="Mito_ATP_Synthase-Asso"/>
</dbReference>
<sequence>MRFDQRLPPFETFKSHGLGRNTPPAGEADTCYLGCPYLLNKIWSLNQTWDLVWKRRDCLTSLLGRSQQRPRSICTLRNLSAKGLKTNVSLRLWLRVGLASRDSSSSALPLHRSKTAYYDILQVSPSATQAQIKTAYYKQSFIYHPDRNGGSEAAAERFTEIGEAYSVLGSITLRRKYDRGILTRADLQGSGTPFAEEARAPGTTPVFDFDAFYEAHYGDQLRREREIRWRREQLQRQQKEGFRKWKLGKLTELSVAVLLALGMGIIITTLNLKSGV</sequence>
<dbReference type="InterPro" id="IPR036869">
    <property type="entry name" value="J_dom_sf"/>
</dbReference>
<dbReference type="InterPro" id="IPR001623">
    <property type="entry name" value="DnaJ_domain"/>
</dbReference>
<comment type="function">
    <text evidence="9">Mitochondrial protein enriched in neurons that acts as a regulator of mitochondrial respiration. Associates with the ATP synthase complex and facilitates ATP synthesis. May be a chaperone protein involved in the turnover of the subunits of mitochondrial complex I N-module. It facilitates the degradation of N-module subunits damaged by oxidative stress, and contributes to complex I functional efficiency.</text>
</comment>
<evidence type="ECO:0000313" key="14">
    <source>
        <dbReference type="Ensembl" id="ENSPKIP00000029153.1"/>
    </source>
</evidence>
<evidence type="ECO:0000259" key="13">
    <source>
        <dbReference type="PROSITE" id="PS50076"/>
    </source>
</evidence>
<feature type="transmembrane region" description="Helical" evidence="12">
    <location>
        <begin position="253"/>
        <end position="272"/>
    </location>
</feature>
<keyword evidence="3" id="KW-0999">Mitochondrion inner membrane</keyword>
<reference evidence="14" key="2">
    <citation type="submission" date="2025-09" db="UniProtKB">
        <authorList>
            <consortium name="Ensembl"/>
        </authorList>
    </citation>
    <scope>IDENTIFICATION</scope>
</reference>
<dbReference type="PROSITE" id="PS50076">
    <property type="entry name" value="DNAJ_2"/>
    <property type="match status" value="1"/>
</dbReference>
<keyword evidence="5 12" id="KW-1133">Transmembrane helix</keyword>
<keyword evidence="8" id="KW-0143">Chaperone</keyword>
<dbReference type="Pfam" id="PF00226">
    <property type="entry name" value="DnaJ"/>
    <property type="match status" value="1"/>
</dbReference>
<comment type="subcellular location">
    <subcellularLocation>
        <location evidence="1">Mitochondrion inner membrane</location>
        <topology evidence="1">Single-pass membrane protein</topology>
    </subcellularLocation>
</comment>
<keyword evidence="2 12" id="KW-0812">Transmembrane</keyword>
<dbReference type="PRINTS" id="PR00625">
    <property type="entry name" value="JDOMAIN"/>
</dbReference>
<evidence type="ECO:0000256" key="5">
    <source>
        <dbReference type="ARBA" id="ARBA00022989"/>
    </source>
</evidence>
<dbReference type="CDD" id="cd06257">
    <property type="entry name" value="DnaJ"/>
    <property type="match status" value="1"/>
</dbReference>
<evidence type="ECO:0000256" key="1">
    <source>
        <dbReference type="ARBA" id="ARBA00004434"/>
    </source>
</evidence>
<dbReference type="GeneTree" id="ENSGT00510000048685"/>
<protein>
    <recommendedName>
        <fullName evidence="11">DnaJ homolog subfamily C member 30, mitochondrial</fullName>
    </recommendedName>
</protein>
<evidence type="ECO:0000256" key="8">
    <source>
        <dbReference type="ARBA" id="ARBA00023186"/>
    </source>
</evidence>
<dbReference type="STRING" id="1676925.ENSPKIP00000029153"/>